<comment type="caution">
    <text evidence="1">The sequence shown here is derived from an EMBL/GenBank/DDBJ whole genome shotgun (WGS) entry which is preliminary data.</text>
</comment>
<name>T0ZEU7_9ZZZZ</name>
<proteinExistence type="predicted"/>
<evidence type="ECO:0000313" key="1">
    <source>
        <dbReference type="EMBL" id="EQD27394.1"/>
    </source>
</evidence>
<dbReference type="AlphaFoldDB" id="T0ZEU7"/>
<reference evidence="1" key="1">
    <citation type="submission" date="2013-08" db="EMBL/GenBank/DDBJ databases">
        <authorList>
            <person name="Mendez C."/>
            <person name="Richter M."/>
            <person name="Ferrer M."/>
            <person name="Sanchez J."/>
        </authorList>
    </citation>
    <scope>NUCLEOTIDE SEQUENCE</scope>
</reference>
<dbReference type="SUPFAM" id="SSF81301">
    <property type="entry name" value="Nucleotidyltransferase"/>
    <property type="match status" value="1"/>
</dbReference>
<gene>
    <name evidence="1" type="ORF">B1B_19169</name>
</gene>
<evidence type="ECO:0008006" key="2">
    <source>
        <dbReference type="Google" id="ProtNLM"/>
    </source>
</evidence>
<organism evidence="1">
    <name type="scientific">mine drainage metagenome</name>
    <dbReference type="NCBI Taxonomy" id="410659"/>
    <lineage>
        <taxon>unclassified sequences</taxon>
        <taxon>metagenomes</taxon>
        <taxon>ecological metagenomes</taxon>
    </lineage>
</organism>
<dbReference type="InterPro" id="IPR043519">
    <property type="entry name" value="NT_sf"/>
</dbReference>
<dbReference type="Gene3D" id="3.30.460.40">
    <property type="match status" value="1"/>
</dbReference>
<accession>T0ZEU7</accession>
<dbReference type="EMBL" id="AUZY01012878">
    <property type="protein sequence ID" value="EQD27394.1"/>
    <property type="molecule type" value="Genomic_DNA"/>
</dbReference>
<protein>
    <recommendedName>
        <fullName evidence="2">Nucleotidyltransferase family protein</fullName>
    </recommendedName>
</protein>
<reference evidence="1" key="2">
    <citation type="journal article" date="2014" name="ISME J.">
        <title>Microbial stratification in low pH oxic and suboxic macroscopic growths along an acid mine drainage.</title>
        <authorList>
            <person name="Mendez-Garcia C."/>
            <person name="Mesa V."/>
            <person name="Sprenger R.R."/>
            <person name="Richter M."/>
            <person name="Diez M.S."/>
            <person name="Solano J."/>
            <person name="Bargiela R."/>
            <person name="Golyshina O.V."/>
            <person name="Manteca A."/>
            <person name="Ramos J.L."/>
            <person name="Gallego J.R."/>
            <person name="Llorente I."/>
            <person name="Martins Dos Santos V.A."/>
            <person name="Jensen O.N."/>
            <person name="Pelaez A.I."/>
            <person name="Sanchez J."/>
            <person name="Ferrer M."/>
        </authorList>
    </citation>
    <scope>NUCLEOTIDE SEQUENCE</scope>
</reference>
<sequence>MIWRELDQQKSAVTDALVATVPDLHRHCRDPWTVIGSVAAYLAGAAVTVADLDVLTSVRDAQTMAGQWQAHRDVDYMPADGPRFRSRFARFHFGELPVEVMGGLELSGVHGWVPVRIGASTRVDIAGLSVPIPTIAEQIRVLESFARPKDFERVALLKTLHARAP</sequence>